<dbReference type="PROSITE" id="PS51375">
    <property type="entry name" value="PPR"/>
    <property type="match status" value="6"/>
</dbReference>
<dbReference type="OMA" id="SASHYTC"/>
<dbReference type="Proteomes" id="UP000824469">
    <property type="component" value="Unassembled WGS sequence"/>
</dbReference>
<evidence type="ECO:0000313" key="4">
    <source>
        <dbReference type="Proteomes" id="UP000824469"/>
    </source>
</evidence>
<feature type="repeat" description="PPR" evidence="2">
    <location>
        <begin position="412"/>
        <end position="446"/>
    </location>
</feature>
<dbReference type="InterPro" id="IPR046960">
    <property type="entry name" value="PPR_At4g14850-like_plant"/>
</dbReference>
<dbReference type="GO" id="GO:0003723">
    <property type="term" value="F:RNA binding"/>
    <property type="evidence" value="ECO:0007669"/>
    <property type="project" value="InterPro"/>
</dbReference>
<proteinExistence type="predicted"/>
<name>A0AA38CBD2_TAXCH</name>
<evidence type="ECO:0000313" key="3">
    <source>
        <dbReference type="EMBL" id="KAH9293088.1"/>
    </source>
</evidence>
<keyword evidence="1" id="KW-0677">Repeat</keyword>
<evidence type="ECO:0008006" key="5">
    <source>
        <dbReference type="Google" id="ProtNLM"/>
    </source>
</evidence>
<feature type="repeat" description="PPR" evidence="2">
    <location>
        <begin position="276"/>
        <end position="310"/>
    </location>
</feature>
<dbReference type="EMBL" id="JAHRHJ020001721">
    <property type="protein sequence ID" value="KAH9293088.1"/>
    <property type="molecule type" value="Genomic_DNA"/>
</dbReference>
<dbReference type="Gene3D" id="1.25.40.10">
    <property type="entry name" value="Tetratricopeptide repeat domain"/>
    <property type="match status" value="4"/>
</dbReference>
<protein>
    <recommendedName>
        <fullName evidence="5">Pentatricopeptide repeat-containing protein</fullName>
    </recommendedName>
</protein>
<dbReference type="Pfam" id="PF01535">
    <property type="entry name" value="PPR"/>
    <property type="match status" value="2"/>
</dbReference>
<dbReference type="FunFam" id="1.25.40.10:FF:000442">
    <property type="entry name" value="Pentatricopeptide repeat-containing protein At3g49710"/>
    <property type="match status" value="1"/>
</dbReference>
<feature type="repeat" description="PPR" evidence="2">
    <location>
        <begin position="377"/>
        <end position="411"/>
    </location>
</feature>
<feature type="repeat" description="PPR" evidence="2">
    <location>
        <begin position="109"/>
        <end position="143"/>
    </location>
</feature>
<dbReference type="Pfam" id="PF12854">
    <property type="entry name" value="PPR_1"/>
    <property type="match status" value="1"/>
</dbReference>
<accession>A0AA38CBD2</accession>
<dbReference type="InterPro" id="IPR011990">
    <property type="entry name" value="TPR-like_helical_dom_sf"/>
</dbReference>
<dbReference type="GO" id="GO:0009451">
    <property type="term" value="P:RNA modification"/>
    <property type="evidence" value="ECO:0007669"/>
    <property type="project" value="InterPro"/>
</dbReference>
<sequence length="512" mass="57316">MDFIHKRRFSFLNNDCDRMLKKCIALNNLQEGRRIHAYLIKTGLSICVFLANRLVETYAKCDNLLDARNMFDQMPMRNIFSWNTIIAGYFKRGIIDHARQLFEKMPERDGVSWNTMIAGYDRLGYFHEALNCYWEMMAEGIAPSPITFATVLSSCAKLPATKQGKQVHARAIGAKCESDVFVGVSLVDMYAKGGFIEDARQVFDRMPGRNVVSWNAMMTGYGENGCGEEALRLFYEMQQVGMKPDHVTIITVLSSCSKCGKVKDARKVFDQTPQRNASSWNAMIAGYVQNGHGEQAVQLFSQMLREDVRSDETTFASVVTACASLAALQQGKQVHGLVFRSGFESSVFVGSALVDLYSKCGSTEDAQQVFEDMPERNLVSWNAMITGYAQNGMGIVAIQLFEEMLQAGIVPNHVTYVSVLSACSHAGLMDEGLRYFNFMSEKHHIVPSASHYTCMIDLLGRAGRLHEAEKLVNNAMWVQLNQTLQCGLHCLVPVGFMGIWSWENVPVSAYLK</sequence>
<dbReference type="AlphaFoldDB" id="A0AA38CBD2"/>
<dbReference type="SUPFAM" id="SSF48452">
    <property type="entry name" value="TPR-like"/>
    <property type="match status" value="1"/>
</dbReference>
<dbReference type="NCBIfam" id="TIGR00756">
    <property type="entry name" value="PPR"/>
    <property type="match status" value="8"/>
</dbReference>
<comment type="caution">
    <text evidence="3">The sequence shown here is derived from an EMBL/GenBank/DDBJ whole genome shotgun (WGS) entry which is preliminary data.</text>
</comment>
<evidence type="ECO:0000256" key="1">
    <source>
        <dbReference type="ARBA" id="ARBA00022737"/>
    </source>
</evidence>
<dbReference type="InterPro" id="IPR002885">
    <property type="entry name" value="PPR_rpt"/>
</dbReference>
<organism evidence="3 4">
    <name type="scientific">Taxus chinensis</name>
    <name type="common">Chinese yew</name>
    <name type="synonym">Taxus wallichiana var. chinensis</name>
    <dbReference type="NCBI Taxonomy" id="29808"/>
    <lineage>
        <taxon>Eukaryota</taxon>
        <taxon>Viridiplantae</taxon>
        <taxon>Streptophyta</taxon>
        <taxon>Embryophyta</taxon>
        <taxon>Tracheophyta</taxon>
        <taxon>Spermatophyta</taxon>
        <taxon>Pinopsida</taxon>
        <taxon>Pinidae</taxon>
        <taxon>Conifers II</taxon>
        <taxon>Cupressales</taxon>
        <taxon>Taxaceae</taxon>
        <taxon>Taxus</taxon>
    </lineage>
</organism>
<dbReference type="GO" id="GO:0048731">
    <property type="term" value="P:system development"/>
    <property type="evidence" value="ECO:0007669"/>
    <property type="project" value="UniProtKB-ARBA"/>
</dbReference>
<gene>
    <name evidence="3" type="ORF">KI387_041706</name>
</gene>
<feature type="repeat" description="PPR" evidence="2">
    <location>
        <begin position="210"/>
        <end position="244"/>
    </location>
</feature>
<evidence type="ECO:0000256" key="2">
    <source>
        <dbReference type="PROSITE-ProRule" id="PRU00708"/>
    </source>
</evidence>
<dbReference type="FunFam" id="1.25.40.10:FF:000158">
    <property type="entry name" value="pentatricopeptide repeat-containing protein At2g33680"/>
    <property type="match status" value="1"/>
</dbReference>
<dbReference type="PANTHER" id="PTHR47926">
    <property type="entry name" value="PENTATRICOPEPTIDE REPEAT-CONTAINING PROTEIN"/>
    <property type="match status" value="1"/>
</dbReference>
<dbReference type="Pfam" id="PF13041">
    <property type="entry name" value="PPR_2"/>
    <property type="match status" value="4"/>
</dbReference>
<keyword evidence="4" id="KW-1185">Reference proteome</keyword>
<dbReference type="PANTHER" id="PTHR47926:SF533">
    <property type="entry name" value="DYW DOMAIN-CONTAINING PROTEIN"/>
    <property type="match status" value="1"/>
</dbReference>
<dbReference type="FunFam" id="1.25.40.10:FF:000381">
    <property type="entry name" value="Pentatricopeptide repeat-containing protein"/>
    <property type="match status" value="1"/>
</dbReference>
<reference evidence="3 4" key="1">
    <citation type="journal article" date="2021" name="Nat. Plants">
        <title>The Taxus genome provides insights into paclitaxel biosynthesis.</title>
        <authorList>
            <person name="Xiong X."/>
            <person name="Gou J."/>
            <person name="Liao Q."/>
            <person name="Li Y."/>
            <person name="Zhou Q."/>
            <person name="Bi G."/>
            <person name="Li C."/>
            <person name="Du R."/>
            <person name="Wang X."/>
            <person name="Sun T."/>
            <person name="Guo L."/>
            <person name="Liang H."/>
            <person name="Lu P."/>
            <person name="Wu Y."/>
            <person name="Zhang Z."/>
            <person name="Ro D.K."/>
            <person name="Shang Y."/>
            <person name="Huang S."/>
            <person name="Yan J."/>
        </authorList>
    </citation>
    <scope>NUCLEOTIDE SEQUENCE [LARGE SCALE GENOMIC DNA]</scope>
    <source>
        <strain evidence="3">Ta-2019</strain>
    </source>
</reference>
<dbReference type="FunFam" id="1.25.40.10:FF:000518">
    <property type="entry name" value="Pentatricopeptide repeat-containing protein"/>
    <property type="match status" value="1"/>
</dbReference>
<feature type="repeat" description="PPR" evidence="2">
    <location>
        <begin position="78"/>
        <end position="108"/>
    </location>
</feature>